<dbReference type="InterPro" id="IPR014167">
    <property type="entry name" value="Tol-Pal_TolB"/>
</dbReference>
<keyword evidence="8" id="KW-1185">Reference proteome</keyword>
<dbReference type="Gene3D" id="2.120.10.30">
    <property type="entry name" value="TolB, C-terminal domain"/>
    <property type="match status" value="1"/>
</dbReference>
<dbReference type="PANTHER" id="PTHR36842:SF1">
    <property type="entry name" value="PROTEIN TOLB"/>
    <property type="match status" value="1"/>
</dbReference>
<accession>A0A848EGQ8</accession>
<dbReference type="InterPro" id="IPR007195">
    <property type="entry name" value="TolB_N"/>
</dbReference>
<feature type="domain" description="TolB N-terminal" evidence="6">
    <location>
        <begin position="43"/>
        <end position="146"/>
    </location>
</feature>
<evidence type="ECO:0000313" key="7">
    <source>
        <dbReference type="EMBL" id="NMJ42558.1"/>
    </source>
</evidence>
<sequence>MNPDSPFAPTRRLVLMGAGAGLVAPGIFATPLPASAQQPQGAVIDITRARTDPIPVAIPDLAGTGDGARVGRDIARVIQNDLRNSGLFRPVDRQAFIQTAEAAAQTPRFQDWRVIGAQALVTGRVLEQGGGLRVEFRLWDVLPEAQLQGTAFTAPAANWRAIAHMIADAIYERLLGEKGYFNTQVVYVSETGPRDRRTRRLAIMDQDGENNRFLTDGRFAALTPRFHPTQRRIAFMSYQDRGQPRVVLFDLDSGSQQVLGNFPGMTLSPRFSPDGRSVVLSATRGGDANIYLVDLGSRRERQLTSGGGLDVSPCFSPDGTQIVFNSDRGGDQQLYVMDAGGGNVRRISFGRGRYATPVWSPRGDLIAFTRFGGGGGFAIGVMRPDGSGERILSEGWQMEGPTFAPNGRVLMFYRESRSDSRGGGYSARIVSIDIAGFNERPIPTPTDATDPAWSPLLS</sequence>
<dbReference type="Gene3D" id="3.40.50.10070">
    <property type="entry name" value="TolB, N-terminal domain"/>
    <property type="match status" value="1"/>
</dbReference>
<evidence type="ECO:0000256" key="3">
    <source>
        <dbReference type="ARBA" id="ARBA00022729"/>
    </source>
</evidence>
<evidence type="ECO:0000256" key="4">
    <source>
        <dbReference type="ARBA" id="ARBA00022764"/>
    </source>
</evidence>
<name>A0A848EGQ8_9PROT</name>
<keyword evidence="5" id="KW-0132">Cell division</keyword>
<dbReference type="NCBIfam" id="TIGR02800">
    <property type="entry name" value="propeller_TolB"/>
    <property type="match status" value="1"/>
</dbReference>
<keyword evidence="5" id="KW-0131">Cell cycle</keyword>
<evidence type="ECO:0000256" key="5">
    <source>
        <dbReference type="HAMAP-Rule" id="MF_00671"/>
    </source>
</evidence>
<comment type="subunit">
    <text evidence="5">The Tol-Pal system is composed of five core proteins: the inner membrane proteins TolA, TolQ and TolR, the periplasmic protein TolB and the outer membrane protein Pal. They form a network linking the inner and outer membranes and the peptidoglycan layer.</text>
</comment>
<comment type="subcellular location">
    <subcellularLocation>
        <location evidence="1 5">Periplasm</location>
    </subcellularLocation>
</comment>
<organism evidence="7 8">
    <name type="scientific">Neoroseomonas marina</name>
    <dbReference type="NCBI Taxonomy" id="1232220"/>
    <lineage>
        <taxon>Bacteria</taxon>
        <taxon>Pseudomonadati</taxon>
        <taxon>Pseudomonadota</taxon>
        <taxon>Alphaproteobacteria</taxon>
        <taxon>Acetobacterales</taxon>
        <taxon>Acetobacteraceae</taxon>
        <taxon>Neoroseomonas</taxon>
    </lineage>
</organism>
<dbReference type="HAMAP" id="MF_00671">
    <property type="entry name" value="TolB"/>
    <property type="match status" value="1"/>
</dbReference>
<evidence type="ECO:0000256" key="2">
    <source>
        <dbReference type="ARBA" id="ARBA00009820"/>
    </source>
</evidence>
<dbReference type="Pfam" id="PF04052">
    <property type="entry name" value="TolB_N"/>
    <property type="match status" value="1"/>
</dbReference>
<reference evidence="7 8" key="1">
    <citation type="submission" date="2020-03" db="EMBL/GenBank/DDBJ databases">
        <authorList>
            <person name="Sun Q."/>
        </authorList>
    </citation>
    <scope>NUCLEOTIDE SEQUENCE [LARGE SCALE GENOMIC DNA]</scope>
    <source>
        <strain evidence="7 8">JC162</strain>
    </source>
</reference>
<comment type="caution">
    <text evidence="7">The sequence shown here is derived from an EMBL/GenBank/DDBJ whole genome shotgun (WGS) entry which is preliminary data.</text>
</comment>
<evidence type="ECO:0000259" key="6">
    <source>
        <dbReference type="Pfam" id="PF04052"/>
    </source>
</evidence>
<proteinExistence type="inferred from homology"/>
<dbReference type="Pfam" id="PF07676">
    <property type="entry name" value="PD40"/>
    <property type="match status" value="4"/>
</dbReference>
<keyword evidence="4 5" id="KW-0574">Periplasm</keyword>
<dbReference type="InterPro" id="IPR006311">
    <property type="entry name" value="TAT_signal"/>
</dbReference>
<comment type="similarity">
    <text evidence="2 5">Belongs to the TolB family.</text>
</comment>
<dbReference type="Proteomes" id="UP000548582">
    <property type="component" value="Unassembled WGS sequence"/>
</dbReference>
<dbReference type="EMBL" id="JABBKX010000005">
    <property type="protein sequence ID" value="NMJ42558.1"/>
    <property type="molecule type" value="Genomic_DNA"/>
</dbReference>
<evidence type="ECO:0000256" key="1">
    <source>
        <dbReference type="ARBA" id="ARBA00004418"/>
    </source>
</evidence>
<dbReference type="SUPFAM" id="SSF52964">
    <property type="entry name" value="TolB, N-terminal domain"/>
    <property type="match status" value="1"/>
</dbReference>
<comment type="function">
    <text evidence="5">Part of the Tol-Pal system, which plays a role in outer membrane invagination during cell division and is important for maintaining outer membrane integrity.</text>
</comment>
<dbReference type="AlphaFoldDB" id="A0A848EGQ8"/>
<protein>
    <recommendedName>
        <fullName evidence="5">Tol-Pal system protein TolB</fullName>
    </recommendedName>
</protein>
<dbReference type="GO" id="GO:0051301">
    <property type="term" value="P:cell division"/>
    <property type="evidence" value="ECO:0007669"/>
    <property type="project" value="UniProtKB-UniRule"/>
</dbReference>
<keyword evidence="3 5" id="KW-0732">Signal</keyword>
<dbReference type="PANTHER" id="PTHR36842">
    <property type="entry name" value="PROTEIN TOLB HOMOLOG"/>
    <property type="match status" value="1"/>
</dbReference>
<gene>
    <name evidence="5 7" type="primary">tolB</name>
    <name evidence="7" type="ORF">GWK16_15025</name>
</gene>
<dbReference type="PROSITE" id="PS51318">
    <property type="entry name" value="TAT"/>
    <property type="match status" value="1"/>
</dbReference>
<evidence type="ECO:0000313" key="8">
    <source>
        <dbReference type="Proteomes" id="UP000548582"/>
    </source>
</evidence>
<dbReference type="RefSeq" id="WP_170054798.1">
    <property type="nucleotide sequence ID" value="NZ_JABBKX010000005.1"/>
</dbReference>
<dbReference type="SUPFAM" id="SSF69304">
    <property type="entry name" value="Tricorn protease N-terminal domain"/>
    <property type="match status" value="1"/>
</dbReference>
<dbReference type="InterPro" id="IPR011659">
    <property type="entry name" value="WD40"/>
</dbReference>
<dbReference type="GO" id="GO:0042597">
    <property type="term" value="C:periplasmic space"/>
    <property type="evidence" value="ECO:0007669"/>
    <property type="project" value="UniProtKB-SubCell"/>
</dbReference>
<dbReference type="GO" id="GO:0017038">
    <property type="term" value="P:protein import"/>
    <property type="evidence" value="ECO:0007669"/>
    <property type="project" value="InterPro"/>
</dbReference>
<dbReference type="InterPro" id="IPR011042">
    <property type="entry name" value="6-blade_b-propeller_TolB-like"/>
</dbReference>